<keyword evidence="1" id="KW-1003">Cell membrane</keyword>
<feature type="transmembrane region" description="Helical" evidence="1">
    <location>
        <begin position="192"/>
        <end position="212"/>
    </location>
</feature>
<dbReference type="EMBL" id="CP125292">
    <property type="protein sequence ID" value="WHM20150.1"/>
    <property type="molecule type" value="Genomic_DNA"/>
</dbReference>
<evidence type="ECO:0000313" key="4">
    <source>
        <dbReference type="Proteomes" id="UP000032247"/>
    </source>
</evidence>
<protein>
    <recommendedName>
        <fullName evidence="1">Lipid II flippase Amj</fullName>
    </recommendedName>
</protein>
<keyword evidence="1" id="KW-0813">Transport</keyword>
<comment type="caution">
    <text evidence="1">Lacks conserved residue(s) required for the propagation of feature annotation.</text>
</comment>
<dbReference type="GO" id="GO:0009252">
    <property type="term" value="P:peptidoglycan biosynthetic process"/>
    <property type="evidence" value="ECO:0007669"/>
    <property type="project" value="UniProtKB-UniRule"/>
</dbReference>
<keyword evidence="1" id="KW-0573">Peptidoglycan synthesis</keyword>
<dbReference type="UniPathway" id="UPA00219"/>
<evidence type="ECO:0000256" key="1">
    <source>
        <dbReference type="HAMAP-Rule" id="MF_02077"/>
    </source>
</evidence>
<feature type="transmembrane region" description="Helical" evidence="1">
    <location>
        <begin position="232"/>
        <end position="263"/>
    </location>
</feature>
<comment type="pathway">
    <text evidence="1">Cell wall biogenesis; peptidoglycan biosynthesis.</text>
</comment>
<comment type="similarity">
    <text evidence="1">Belongs to the Amj family.</text>
</comment>
<dbReference type="GO" id="GO:0008360">
    <property type="term" value="P:regulation of cell shape"/>
    <property type="evidence" value="ECO:0007669"/>
    <property type="project" value="UniProtKB-KW"/>
</dbReference>
<organism evidence="2 4">
    <name type="scientific">Bacillus subtilis</name>
    <dbReference type="NCBI Taxonomy" id="1423"/>
    <lineage>
        <taxon>Bacteria</taxon>
        <taxon>Bacillati</taxon>
        <taxon>Bacillota</taxon>
        <taxon>Bacilli</taxon>
        <taxon>Bacillales</taxon>
        <taxon>Bacillaceae</taxon>
        <taxon>Bacillus</taxon>
    </lineage>
</organism>
<dbReference type="PATRIC" id="fig|1423.173.peg.2959"/>
<dbReference type="Proteomes" id="UP000032247">
    <property type="component" value="Unassembled WGS sequence"/>
</dbReference>
<keyword evidence="1" id="KW-0472">Membrane</keyword>
<dbReference type="RefSeq" id="WP_041336819.1">
    <property type="nucleotide sequence ID" value="NZ_CP023257.1"/>
</dbReference>
<proteinExistence type="inferred from homology"/>
<dbReference type="InterPro" id="IPR021260">
    <property type="entry name" value="Amj"/>
</dbReference>
<name>A0A0C3J6V0_BACIU</name>
<dbReference type="HAMAP" id="MF_02077">
    <property type="entry name" value="Amj_flippase"/>
    <property type="match status" value="1"/>
</dbReference>
<keyword evidence="1" id="KW-1133">Transmembrane helix</keyword>
<comment type="subcellular location">
    <subcellularLocation>
        <location evidence="1">Cell membrane</location>
        <topology evidence="1">Multi-pass membrane protein</topology>
    </subcellularLocation>
</comment>
<accession>A0A0C3J6V0</accession>
<feature type="transmembrane region" description="Helical" evidence="1">
    <location>
        <begin position="33"/>
        <end position="51"/>
    </location>
</feature>
<feature type="transmembrane region" description="Helical" evidence="1">
    <location>
        <begin position="162"/>
        <end position="186"/>
    </location>
</feature>
<dbReference type="GO" id="GO:0005886">
    <property type="term" value="C:plasma membrane"/>
    <property type="evidence" value="ECO:0007669"/>
    <property type="project" value="UniProtKB-SubCell"/>
</dbReference>
<dbReference type="GO" id="GO:0015648">
    <property type="term" value="F:lipid-linked peptidoglycan transporter activity"/>
    <property type="evidence" value="ECO:0007669"/>
    <property type="project" value="UniProtKB-UniRule"/>
</dbReference>
<keyword evidence="1" id="KW-0812">Transmembrane</keyword>
<dbReference type="GO" id="GO:0071555">
    <property type="term" value="P:cell wall organization"/>
    <property type="evidence" value="ECO:0007669"/>
    <property type="project" value="UniProtKB-KW"/>
</dbReference>
<dbReference type="STRING" id="483913.AN935_02190"/>
<comment type="function">
    <text evidence="1">Involved in peptidoglycan biosynthesis. Transports lipid-linked peptidoglycan precursors from the inner to the outer leaflet of the cytoplasmic membrane.</text>
</comment>
<keyword evidence="1" id="KW-0961">Cell wall biogenesis/degradation</keyword>
<evidence type="ECO:0000313" key="3">
    <source>
        <dbReference type="EMBL" id="WHM20150.1"/>
    </source>
</evidence>
<gene>
    <name evidence="1 3" type="primary">amj</name>
    <name evidence="3" type="ORF">QL281_14950</name>
    <name evidence="2" type="ORF">SC09_Contig25orf00701</name>
</gene>
<dbReference type="Proteomes" id="UP001229422">
    <property type="component" value="Chromosome"/>
</dbReference>
<dbReference type="AlphaFoldDB" id="A0A0C3J6V0"/>
<evidence type="ECO:0000313" key="2">
    <source>
        <dbReference type="EMBL" id="KIU10846.1"/>
    </source>
</evidence>
<reference evidence="2 4" key="1">
    <citation type="submission" date="2014-12" db="EMBL/GenBank/DDBJ databases">
        <title>Comparative genome analysis of Bacillus coagulans HM-08, Clostridium butyricum HM-68, Bacillus subtilis HM-66 and Bacillus licheniformis BL-09.</title>
        <authorList>
            <person name="Zhang H."/>
        </authorList>
    </citation>
    <scope>NUCLEOTIDE SEQUENCE [LARGE SCALE GENOMIC DNA]</scope>
    <source>
        <strain evidence="2 4">HM-66</strain>
    </source>
</reference>
<keyword evidence="1" id="KW-0133">Cell shape</keyword>
<sequence>MHVITTQVLFIFCFLLLIHSIETLAYATRLSGARVGFIASALSLFNVMVIVSRMSNMVQQPFTGHLIDDAGKNALVIVGEQFRFLIFGSTVGTILGIILLPSFVALFSRAIIHLAGGGGSVFQVFRKGFSKQGFKNALSYLRLPSISYAKGFHMRLIPKRLFVINMLITSIYTIGVLSALYAGLLAPERSTTAVMASGLINGIATMLLAIFVDPKVSVLADDVAKGKRSYLYLKWTSVTMVTSRVAGTLLAQLMFIPGAYYIAWLTKWF</sequence>
<dbReference type="EMBL" id="JXBC01000004">
    <property type="protein sequence ID" value="KIU10846.1"/>
    <property type="molecule type" value="Genomic_DNA"/>
</dbReference>
<feature type="transmembrane region" description="Helical" evidence="1">
    <location>
        <begin position="82"/>
        <end position="100"/>
    </location>
</feature>
<dbReference type="Pfam" id="PF10997">
    <property type="entry name" value="Amj"/>
    <property type="match status" value="1"/>
</dbReference>
<reference evidence="3" key="2">
    <citation type="submission" date="2023-05" db="EMBL/GenBank/DDBJ databases">
        <title>Complete genome sequence of Bacillus subtilis SRCM117797 isolated from Soybean paste.</title>
        <authorList>
            <person name="Abraha H.B."/>
            <person name="Kim K.-P."/>
            <person name="Ryu M.-S."/>
            <person name="Jeong D.-Y."/>
        </authorList>
    </citation>
    <scope>NUCLEOTIDE SEQUENCE</scope>
    <source>
        <strain evidence="3">SRCM117797</strain>
    </source>
</reference>